<reference evidence="10" key="1">
    <citation type="submission" date="2015-09" db="EMBL/GenBank/DDBJ databases">
        <authorList>
            <person name="Shao Z."/>
            <person name="Wang L."/>
        </authorList>
    </citation>
    <scope>NUCLEOTIDE SEQUENCE [LARGE SCALE GENOMIC DNA]</scope>
    <source>
        <strain evidence="10">F13-1</strain>
    </source>
</reference>
<protein>
    <recommendedName>
        <fullName evidence="8">Probable membrane transporter protein</fullName>
    </recommendedName>
</protein>
<dbReference type="RefSeq" id="WP_096779551.1">
    <property type="nucleotide sequence ID" value="NZ_CP012621.1"/>
</dbReference>
<name>A0A291HR38_9GAMM</name>
<gene>
    <name evidence="9" type="ORF">AN401_12370</name>
</gene>
<keyword evidence="4 8" id="KW-1003">Cell membrane</keyword>
<dbReference type="PANTHER" id="PTHR30269">
    <property type="entry name" value="TRANSMEMBRANE PROTEIN YFCA"/>
    <property type="match status" value="1"/>
</dbReference>
<evidence type="ECO:0000256" key="3">
    <source>
        <dbReference type="ARBA" id="ARBA00022448"/>
    </source>
</evidence>
<dbReference type="InterPro" id="IPR052017">
    <property type="entry name" value="TSUP"/>
</dbReference>
<dbReference type="GO" id="GO:0005886">
    <property type="term" value="C:plasma membrane"/>
    <property type="evidence" value="ECO:0007669"/>
    <property type="project" value="UniProtKB-SubCell"/>
</dbReference>
<evidence type="ECO:0000256" key="6">
    <source>
        <dbReference type="ARBA" id="ARBA00022989"/>
    </source>
</evidence>
<evidence type="ECO:0000256" key="2">
    <source>
        <dbReference type="ARBA" id="ARBA00009142"/>
    </source>
</evidence>
<comment type="similarity">
    <text evidence="2 8">Belongs to the 4-toluene sulfonate uptake permease (TSUP) (TC 2.A.102) family.</text>
</comment>
<feature type="transmembrane region" description="Helical" evidence="8">
    <location>
        <begin position="99"/>
        <end position="117"/>
    </location>
</feature>
<evidence type="ECO:0000256" key="4">
    <source>
        <dbReference type="ARBA" id="ARBA00022475"/>
    </source>
</evidence>
<proteinExistence type="inferred from homology"/>
<keyword evidence="6 8" id="KW-1133">Transmembrane helix</keyword>
<dbReference type="PANTHER" id="PTHR30269:SF0">
    <property type="entry name" value="MEMBRANE TRANSPORTER PROTEIN YFCA-RELATED"/>
    <property type="match status" value="1"/>
</dbReference>
<accession>A0A291HR38</accession>
<dbReference type="KEGG" id="zdf:AN401_12370"/>
<feature type="transmembrane region" description="Helical" evidence="8">
    <location>
        <begin position="176"/>
        <end position="195"/>
    </location>
</feature>
<keyword evidence="10" id="KW-1185">Reference proteome</keyword>
<evidence type="ECO:0000256" key="8">
    <source>
        <dbReference type="RuleBase" id="RU363041"/>
    </source>
</evidence>
<evidence type="ECO:0000256" key="7">
    <source>
        <dbReference type="ARBA" id="ARBA00023136"/>
    </source>
</evidence>
<feature type="transmembrane region" description="Helical" evidence="8">
    <location>
        <begin position="230"/>
        <end position="248"/>
    </location>
</feature>
<feature type="transmembrane region" description="Helical" evidence="8">
    <location>
        <begin position="137"/>
        <end position="164"/>
    </location>
</feature>
<evidence type="ECO:0000256" key="1">
    <source>
        <dbReference type="ARBA" id="ARBA00004651"/>
    </source>
</evidence>
<dbReference type="Pfam" id="PF01925">
    <property type="entry name" value="TauE"/>
    <property type="match status" value="1"/>
</dbReference>
<feature type="transmembrane region" description="Helical" evidence="8">
    <location>
        <begin position="201"/>
        <end position="218"/>
    </location>
</feature>
<keyword evidence="5 8" id="KW-0812">Transmembrane</keyword>
<organism evidence="9 10">
    <name type="scientific">Zobellella denitrificans</name>
    <dbReference type="NCBI Taxonomy" id="347534"/>
    <lineage>
        <taxon>Bacteria</taxon>
        <taxon>Pseudomonadati</taxon>
        <taxon>Pseudomonadota</taxon>
        <taxon>Gammaproteobacteria</taxon>
        <taxon>Aeromonadales</taxon>
        <taxon>Aeromonadaceae</taxon>
        <taxon>Zobellella</taxon>
    </lineage>
</organism>
<comment type="subcellular location">
    <subcellularLocation>
        <location evidence="1 8">Cell membrane</location>
        <topology evidence="1 8">Multi-pass membrane protein</topology>
    </subcellularLocation>
</comment>
<keyword evidence="3" id="KW-0813">Transport</keyword>
<evidence type="ECO:0000313" key="10">
    <source>
        <dbReference type="Proteomes" id="UP000217763"/>
    </source>
</evidence>
<evidence type="ECO:0000313" key="9">
    <source>
        <dbReference type="EMBL" id="ATG74548.1"/>
    </source>
</evidence>
<dbReference type="EMBL" id="CP012621">
    <property type="protein sequence ID" value="ATG74548.1"/>
    <property type="molecule type" value="Genomic_DNA"/>
</dbReference>
<dbReference type="InterPro" id="IPR002781">
    <property type="entry name" value="TM_pro_TauE-like"/>
</dbReference>
<feature type="transmembrane region" description="Helical" evidence="8">
    <location>
        <begin position="73"/>
        <end position="92"/>
    </location>
</feature>
<dbReference type="Proteomes" id="UP000217763">
    <property type="component" value="Chromosome"/>
</dbReference>
<sequence>MTPTEALLLLAAGVLSGFINVMSAGGSMLTLPLLMFMGLDGATANGSNRVGIVLQNLTALGQYHRAGFRDLRLGLRLCLPAVAGALLGAWVAVWLDERLFQWILILVMAGCAVLMLLPAPAHLPTRPLDEGHLGPKVYLALAVIGLYGGFIQVAVGILFITLLYRVLRIDLVQVNRLKVLIVLVYMVPALLIFVIGGKVAWGYGLVLAVGSMLGAWFGARLSIGANGVKWIKWLTLVMIVAIIGKLGFDLWY</sequence>
<dbReference type="AlphaFoldDB" id="A0A291HR38"/>
<evidence type="ECO:0000256" key="5">
    <source>
        <dbReference type="ARBA" id="ARBA00022692"/>
    </source>
</evidence>
<keyword evidence="7 8" id="KW-0472">Membrane</keyword>